<dbReference type="PANTHER" id="PTHR35400">
    <property type="entry name" value="SLR1083 PROTEIN"/>
    <property type="match status" value="1"/>
</dbReference>
<keyword evidence="2" id="KW-0540">Nuclease</keyword>
<dbReference type="Proteomes" id="UP001230908">
    <property type="component" value="Unassembled WGS sequence"/>
</dbReference>
<organism evidence="2 3">
    <name type="scientific">Phytohabitans maris</name>
    <dbReference type="NCBI Taxonomy" id="3071409"/>
    <lineage>
        <taxon>Bacteria</taxon>
        <taxon>Bacillati</taxon>
        <taxon>Actinomycetota</taxon>
        <taxon>Actinomycetes</taxon>
        <taxon>Micromonosporales</taxon>
        <taxon>Micromonosporaceae</taxon>
    </lineage>
</organism>
<evidence type="ECO:0000313" key="3">
    <source>
        <dbReference type="Proteomes" id="UP001230908"/>
    </source>
</evidence>
<protein>
    <submittedName>
        <fullName evidence="2">Uma2 family endonuclease</fullName>
    </submittedName>
</protein>
<dbReference type="InterPro" id="IPR011335">
    <property type="entry name" value="Restrct_endonuc-II-like"/>
</dbReference>
<keyword evidence="3" id="KW-1185">Reference proteome</keyword>
<dbReference type="PANTHER" id="PTHR35400:SF3">
    <property type="entry name" value="SLL1072 PROTEIN"/>
    <property type="match status" value="1"/>
</dbReference>
<keyword evidence="2" id="KW-0378">Hydrolase</keyword>
<keyword evidence="2" id="KW-0255">Endonuclease</keyword>
<dbReference type="SUPFAM" id="SSF52980">
    <property type="entry name" value="Restriction endonuclease-like"/>
    <property type="match status" value="1"/>
</dbReference>
<dbReference type="GO" id="GO:0004519">
    <property type="term" value="F:endonuclease activity"/>
    <property type="evidence" value="ECO:0007669"/>
    <property type="project" value="UniProtKB-KW"/>
</dbReference>
<sequence length="191" mass="21281">MAQPASFDWLAKINRSWTARLALDLLPENKGPKVEVFRGSVIVTPHAVFDHQEIELELAHRMKRAARQTGLWLYHEVNLVSGDDLFIPDIVVLRSSGAGKVSVDISEAVLLGEIVSKGSRRKDVIDRPREYAAAGVPWFLRIDFRNRVPALALFALEDGEYRPTVAAAAGSVFAMKEPFEFEIDPADLVED</sequence>
<dbReference type="Gene3D" id="3.90.1570.10">
    <property type="entry name" value="tt1808, chain A"/>
    <property type="match status" value="1"/>
</dbReference>
<evidence type="ECO:0000313" key="2">
    <source>
        <dbReference type="EMBL" id="MDQ7907273.1"/>
    </source>
</evidence>
<dbReference type="Pfam" id="PF05685">
    <property type="entry name" value="Uma2"/>
    <property type="match status" value="1"/>
</dbReference>
<proteinExistence type="predicted"/>
<gene>
    <name evidence="2" type="ORF">RB614_22415</name>
</gene>
<evidence type="ECO:0000259" key="1">
    <source>
        <dbReference type="Pfam" id="PF05685"/>
    </source>
</evidence>
<dbReference type="CDD" id="cd06260">
    <property type="entry name" value="DUF820-like"/>
    <property type="match status" value="1"/>
</dbReference>
<comment type="caution">
    <text evidence="2">The sequence shown here is derived from an EMBL/GenBank/DDBJ whole genome shotgun (WGS) entry which is preliminary data.</text>
</comment>
<feature type="domain" description="Putative restriction endonuclease" evidence="1">
    <location>
        <begin position="25"/>
        <end position="182"/>
    </location>
</feature>
<dbReference type="InterPro" id="IPR012296">
    <property type="entry name" value="Nuclease_put_TT1808"/>
</dbReference>
<dbReference type="InterPro" id="IPR008538">
    <property type="entry name" value="Uma2"/>
</dbReference>
<reference evidence="2 3" key="1">
    <citation type="submission" date="2023-08" db="EMBL/GenBank/DDBJ databases">
        <title>Phytohabitans sansha sp. nov., isolated from marine sediment.</title>
        <authorList>
            <person name="Zhao Y."/>
            <person name="Yi K."/>
        </authorList>
    </citation>
    <scope>NUCLEOTIDE SEQUENCE [LARGE SCALE GENOMIC DNA]</scope>
    <source>
        <strain evidence="2 3">ZYX-F-186</strain>
    </source>
</reference>
<accession>A0ABU0ZJP9</accession>
<dbReference type="EMBL" id="JAVHUY010000021">
    <property type="protein sequence ID" value="MDQ7907273.1"/>
    <property type="molecule type" value="Genomic_DNA"/>
</dbReference>
<name>A0ABU0ZJP9_9ACTN</name>
<dbReference type="RefSeq" id="WP_308714550.1">
    <property type="nucleotide sequence ID" value="NZ_JAVHUY010000021.1"/>
</dbReference>